<evidence type="ECO:0000313" key="15">
    <source>
        <dbReference type="Proteomes" id="UP000190306"/>
    </source>
</evidence>
<keyword evidence="15" id="KW-1185">Reference proteome</keyword>
<evidence type="ECO:0000256" key="4">
    <source>
        <dbReference type="ARBA" id="ARBA00022801"/>
    </source>
</evidence>
<dbReference type="FunFam" id="3.20.20.80:FF:000004">
    <property type="entry name" value="Beta-glucosidase 6-phospho-beta-glucosidase"/>
    <property type="match status" value="1"/>
</dbReference>
<comment type="similarity">
    <text evidence="2 12">Belongs to the glycosyl hydrolase 1 family.</text>
</comment>
<feature type="binding site" evidence="10">
    <location>
        <position position="311"/>
    </location>
    <ligand>
        <name>substrate</name>
    </ligand>
</feature>
<proteinExistence type="inferred from homology"/>
<dbReference type="Proteomes" id="UP000502504">
    <property type="component" value="Chromosome"/>
</dbReference>
<reference evidence="14 16" key="2">
    <citation type="submission" date="2020-03" db="EMBL/GenBank/DDBJ databases">
        <title>Is there a link between lipid content and antibiotic production in Streptomyces?</title>
        <authorList>
            <person name="David M."/>
            <person name="Lejeune C."/>
            <person name="Abreu S."/>
            <person name="Thibessard A."/>
            <person name="Leblond P."/>
            <person name="Chaminade P."/>
            <person name="Virolle M.-J."/>
        </authorList>
    </citation>
    <scope>NUCLEOTIDE SEQUENCE [LARGE SCALE GENOMIC DNA]</scope>
    <source>
        <strain evidence="14 16">DSM 41481</strain>
    </source>
</reference>
<organism evidence="14 16">
    <name type="scientific">Streptomyces antibioticus</name>
    <dbReference type="NCBI Taxonomy" id="1890"/>
    <lineage>
        <taxon>Bacteria</taxon>
        <taxon>Bacillati</taxon>
        <taxon>Actinomycetota</taxon>
        <taxon>Actinomycetes</taxon>
        <taxon>Kitasatosporales</taxon>
        <taxon>Streptomycetaceae</taxon>
        <taxon>Streptomyces</taxon>
    </lineage>
</organism>
<dbReference type="EMBL" id="CP050692">
    <property type="protein sequence ID" value="QIT48404.1"/>
    <property type="molecule type" value="Genomic_DNA"/>
</dbReference>
<evidence type="ECO:0000256" key="7">
    <source>
        <dbReference type="ARBA" id="ARBA00023295"/>
    </source>
</evidence>
<gene>
    <name evidence="13" type="ORF">AFM16_36235</name>
    <name evidence="14" type="ORF">HCX60_36840</name>
</gene>
<reference evidence="13 15" key="1">
    <citation type="submission" date="2015-07" db="EMBL/GenBank/DDBJ databases">
        <title>Draft Genome Sequence of Streptomyces antibioticus, IMRU 3720 reveals insights in the evolution of actinomycin biosynthetic gene clusters in Streptomyces.</title>
        <authorList>
            <person name="Crnovcic I."/>
            <person name="Ruckert C."/>
            <person name="Kalinowksi J."/>
            <person name="Keller U."/>
        </authorList>
    </citation>
    <scope>NUCLEOTIDE SEQUENCE [LARGE SCALE GENOMIC DNA]</scope>
    <source>
        <strain evidence="13 15">DSM 41481</strain>
    </source>
</reference>
<feature type="binding site" evidence="10">
    <location>
        <position position="34"/>
    </location>
    <ligand>
        <name>substrate</name>
    </ligand>
</feature>
<dbReference type="AlphaFoldDB" id="A0AAE6YGH2"/>
<feature type="active site" description="Nucleophile" evidence="9 11">
    <location>
        <position position="367"/>
    </location>
</feature>
<dbReference type="Gene3D" id="3.20.20.80">
    <property type="entry name" value="Glycosidases"/>
    <property type="match status" value="1"/>
</dbReference>
<dbReference type="InterPro" id="IPR018120">
    <property type="entry name" value="Glyco_hydro_1_AS"/>
</dbReference>
<keyword evidence="6" id="KW-0119">Carbohydrate metabolism</keyword>
<evidence type="ECO:0000313" key="14">
    <source>
        <dbReference type="EMBL" id="QIT48404.1"/>
    </source>
</evidence>
<dbReference type="EMBL" id="LHQL01000014">
    <property type="protein sequence ID" value="OOQ48050.1"/>
    <property type="molecule type" value="Genomic_DNA"/>
</dbReference>
<dbReference type="PRINTS" id="PR00131">
    <property type="entry name" value="GLHYDRLASE1"/>
</dbReference>
<name>A0AAE6YGH2_STRAT</name>
<feature type="binding site" evidence="10">
    <location>
        <begin position="424"/>
        <end position="425"/>
    </location>
    <ligand>
        <name>substrate</name>
    </ligand>
</feature>
<keyword evidence="5" id="KW-0136">Cellulose degradation</keyword>
<evidence type="ECO:0000256" key="5">
    <source>
        <dbReference type="ARBA" id="ARBA00023001"/>
    </source>
</evidence>
<feature type="active site" description="Proton donor" evidence="9">
    <location>
        <position position="180"/>
    </location>
</feature>
<evidence type="ECO:0000256" key="3">
    <source>
        <dbReference type="ARBA" id="ARBA00012744"/>
    </source>
</evidence>
<dbReference type="PROSITE" id="PS00653">
    <property type="entry name" value="GLYCOSYL_HYDROL_F1_2"/>
    <property type="match status" value="1"/>
</dbReference>
<dbReference type="InterPro" id="IPR033132">
    <property type="entry name" value="GH_1_N_CS"/>
</dbReference>
<evidence type="ECO:0000256" key="8">
    <source>
        <dbReference type="ARBA" id="ARBA00023326"/>
    </source>
</evidence>
<evidence type="ECO:0000256" key="1">
    <source>
        <dbReference type="ARBA" id="ARBA00000448"/>
    </source>
</evidence>
<dbReference type="InterPro" id="IPR001360">
    <property type="entry name" value="Glyco_hydro_1"/>
</dbReference>
<dbReference type="Proteomes" id="UP000190306">
    <property type="component" value="Chromosome"/>
</dbReference>
<evidence type="ECO:0000256" key="9">
    <source>
        <dbReference type="PIRSR" id="PIRSR617736-1"/>
    </source>
</evidence>
<dbReference type="GO" id="GO:0030245">
    <property type="term" value="P:cellulose catabolic process"/>
    <property type="evidence" value="ECO:0007669"/>
    <property type="project" value="UniProtKB-KW"/>
</dbReference>
<dbReference type="SUPFAM" id="SSF51445">
    <property type="entry name" value="(Trans)glycosidases"/>
    <property type="match status" value="1"/>
</dbReference>
<feature type="binding site" evidence="10">
    <location>
        <position position="417"/>
    </location>
    <ligand>
        <name>substrate</name>
    </ligand>
</feature>
<keyword evidence="4 12" id="KW-0378">Hydrolase</keyword>
<dbReference type="NCBIfam" id="TIGR03356">
    <property type="entry name" value="BGL"/>
    <property type="match status" value="1"/>
</dbReference>
<dbReference type="InterPro" id="IPR017736">
    <property type="entry name" value="Glyco_hydro_1_beta-glucosidase"/>
</dbReference>
<dbReference type="PANTHER" id="PTHR10353:SF36">
    <property type="entry name" value="LP05116P"/>
    <property type="match status" value="1"/>
</dbReference>
<comment type="catalytic activity">
    <reaction evidence="1 12">
        <text>Hydrolysis of terminal, non-reducing beta-D-glucosyl residues with release of beta-D-glucose.</text>
        <dbReference type="EC" id="3.2.1.21"/>
    </reaction>
</comment>
<dbReference type="GeneID" id="93959715"/>
<evidence type="ECO:0000256" key="11">
    <source>
        <dbReference type="PROSITE-ProRule" id="PRU10055"/>
    </source>
</evidence>
<dbReference type="PANTHER" id="PTHR10353">
    <property type="entry name" value="GLYCOSYL HYDROLASE"/>
    <property type="match status" value="1"/>
</dbReference>
<evidence type="ECO:0000313" key="16">
    <source>
        <dbReference type="Proteomes" id="UP000502504"/>
    </source>
</evidence>
<evidence type="ECO:0000256" key="6">
    <source>
        <dbReference type="ARBA" id="ARBA00023277"/>
    </source>
</evidence>
<protein>
    <recommendedName>
        <fullName evidence="3 12">Beta-glucosidase</fullName>
        <ecNumber evidence="3 12">3.2.1.21</ecNumber>
    </recommendedName>
</protein>
<dbReference type="EC" id="3.2.1.21" evidence="3 12"/>
<dbReference type="Pfam" id="PF00232">
    <property type="entry name" value="Glyco_hydro_1"/>
    <property type="match status" value="1"/>
</dbReference>
<dbReference type="GO" id="GO:0008422">
    <property type="term" value="F:beta-glucosidase activity"/>
    <property type="evidence" value="ECO:0007669"/>
    <property type="project" value="UniProtKB-EC"/>
</dbReference>
<keyword evidence="8" id="KW-0624">Polysaccharide degradation</keyword>
<feature type="binding site" evidence="10">
    <location>
        <position position="179"/>
    </location>
    <ligand>
        <name>substrate</name>
    </ligand>
</feature>
<sequence length="464" mass="51491">MSTEQGPTRPDPGLPDFPGLPADFLWGAATSAYQIEGAAAVDGRTPSIWDTFSHTPGAVDNGDHGDVACDHYHRLPEDLDLLSGLGLDAYRFSLSWPRIQPGGRGPANAKGLDFYDRLVDGLLERGIAPWATLYHWDLPQELEDAGGWPHRDTAYRLADFAEIAVGRLGDRVHHWITLNEPFCSAMLGYHVGCHAPGRKDFPAAVRAVHHLLLGHGLATQRIRATVERPAEVGITFNPAQVYAAGDSPEHLDAARRADGMGRRLYLDPVLLGRYPKDVSEDLERRGAPLPVRDGDLEVIAQPLDFLGINYYFSDTVAPGGEDEEPRRVPQPELPLTAMPWEIYPQGMTDLLIGIDRDYPTPPLYVTENGAAFDDSAFGTDEDGRIQDSPRTAYFADHLAAVARARLEGVDVRGYFAWSLLDNFEWAYGYDKRFGVVHVDFETQRRTLKQSAVWLREAARNSRTR</sequence>
<keyword evidence="7 12" id="KW-0326">Glycosidase</keyword>
<dbReference type="InterPro" id="IPR017853">
    <property type="entry name" value="GH"/>
</dbReference>
<dbReference type="GO" id="GO:0005829">
    <property type="term" value="C:cytosol"/>
    <property type="evidence" value="ECO:0007669"/>
    <property type="project" value="TreeGrafter"/>
</dbReference>
<evidence type="ECO:0000256" key="12">
    <source>
        <dbReference type="RuleBase" id="RU361175"/>
    </source>
</evidence>
<evidence type="ECO:0000313" key="13">
    <source>
        <dbReference type="EMBL" id="OOQ48050.1"/>
    </source>
</evidence>
<accession>A0AAE6YGH2</accession>
<dbReference type="RefSeq" id="WP_078636574.1">
    <property type="nucleotide sequence ID" value="NZ_CM007717.1"/>
</dbReference>
<feature type="binding site" evidence="10">
    <location>
        <position position="135"/>
    </location>
    <ligand>
        <name>substrate</name>
    </ligand>
</feature>
<dbReference type="PROSITE" id="PS00572">
    <property type="entry name" value="GLYCOSYL_HYDROL_F1_1"/>
    <property type="match status" value="1"/>
</dbReference>
<evidence type="ECO:0000256" key="2">
    <source>
        <dbReference type="ARBA" id="ARBA00010838"/>
    </source>
</evidence>
<evidence type="ECO:0000256" key="10">
    <source>
        <dbReference type="PIRSR" id="PIRSR617736-2"/>
    </source>
</evidence>